<keyword evidence="5" id="KW-0732">Signal</keyword>
<keyword evidence="4 13" id="KW-0812">Transmembrane</keyword>
<evidence type="ECO:0000256" key="3">
    <source>
        <dbReference type="ARBA" id="ARBA00022475"/>
    </source>
</evidence>
<keyword evidence="11" id="KW-0325">Glycoprotein</keyword>
<dbReference type="PANTHER" id="PTHR24060">
    <property type="entry name" value="METABOTROPIC GLUTAMATE RECEPTOR"/>
    <property type="match status" value="1"/>
</dbReference>
<dbReference type="FunFam" id="3.40.50.2300:FF:000009">
    <property type="entry name" value="Glutamate receptor, metabotropic 4"/>
    <property type="match status" value="1"/>
</dbReference>
<keyword evidence="16" id="KW-1185">Reference proteome</keyword>
<dbReference type="AlphaFoldDB" id="A0A7R8V787"/>
<name>A0A7R8V787_HERIL</name>
<dbReference type="InterPro" id="IPR028082">
    <property type="entry name" value="Peripla_BP_I"/>
</dbReference>
<evidence type="ECO:0000256" key="11">
    <source>
        <dbReference type="ARBA" id="ARBA00023180"/>
    </source>
</evidence>
<feature type="domain" description="G-protein coupled receptors family 3 profile" evidence="14">
    <location>
        <begin position="606"/>
        <end position="863"/>
    </location>
</feature>
<dbReference type="EMBL" id="LR899015">
    <property type="protein sequence ID" value="CAD7094167.1"/>
    <property type="molecule type" value="Genomic_DNA"/>
</dbReference>
<dbReference type="GO" id="GO:0005886">
    <property type="term" value="C:plasma membrane"/>
    <property type="evidence" value="ECO:0007669"/>
    <property type="project" value="UniProtKB-SubCell"/>
</dbReference>
<feature type="transmembrane region" description="Helical" evidence="13">
    <location>
        <begin position="606"/>
        <end position="632"/>
    </location>
</feature>
<dbReference type="InterPro" id="IPR001828">
    <property type="entry name" value="ANF_lig-bd_rcpt"/>
</dbReference>
<gene>
    <name evidence="15" type="ORF">HERILL_LOCUS16393</name>
</gene>
<evidence type="ECO:0000256" key="7">
    <source>
        <dbReference type="ARBA" id="ARBA00023040"/>
    </source>
</evidence>
<comment type="similarity">
    <text evidence="2">Belongs to the G-protein coupled receptor 3 family.</text>
</comment>
<evidence type="ECO:0000256" key="4">
    <source>
        <dbReference type="ARBA" id="ARBA00022692"/>
    </source>
</evidence>
<evidence type="ECO:0000256" key="8">
    <source>
        <dbReference type="ARBA" id="ARBA00023136"/>
    </source>
</evidence>
<dbReference type="PROSITE" id="PS50259">
    <property type="entry name" value="G_PROTEIN_RECEP_F3_4"/>
    <property type="match status" value="1"/>
</dbReference>
<proteinExistence type="inferred from homology"/>
<evidence type="ECO:0000256" key="13">
    <source>
        <dbReference type="SAM" id="Phobius"/>
    </source>
</evidence>
<dbReference type="Pfam" id="PF00003">
    <property type="entry name" value="7tm_3"/>
    <property type="match status" value="1"/>
</dbReference>
<feature type="transmembrane region" description="Helical" evidence="13">
    <location>
        <begin position="712"/>
        <end position="739"/>
    </location>
</feature>
<evidence type="ECO:0000256" key="2">
    <source>
        <dbReference type="ARBA" id="ARBA00007242"/>
    </source>
</evidence>
<keyword evidence="7" id="KW-0297">G-protein coupled receptor</keyword>
<accession>A0A7R8V787</accession>
<keyword evidence="6 13" id="KW-1133">Transmembrane helix</keyword>
<keyword evidence="12" id="KW-0807">Transducer</keyword>
<evidence type="ECO:0000256" key="12">
    <source>
        <dbReference type="ARBA" id="ARBA00023224"/>
    </source>
</evidence>
<feature type="transmembrane region" description="Helical" evidence="13">
    <location>
        <begin position="669"/>
        <end position="691"/>
    </location>
</feature>
<reference evidence="15 16" key="1">
    <citation type="submission" date="2020-11" db="EMBL/GenBank/DDBJ databases">
        <authorList>
            <person name="Wallbank WR R."/>
            <person name="Pardo Diaz C."/>
            <person name="Kozak K."/>
            <person name="Martin S."/>
            <person name="Jiggins C."/>
            <person name="Moest M."/>
            <person name="Warren A I."/>
            <person name="Generalovic N T."/>
            <person name="Byers J.R.P. K."/>
            <person name="Montejo-Kovacevich G."/>
            <person name="Yen C E."/>
        </authorList>
    </citation>
    <scope>NUCLEOTIDE SEQUENCE [LARGE SCALE GENOMIC DNA]</scope>
</reference>
<evidence type="ECO:0000256" key="1">
    <source>
        <dbReference type="ARBA" id="ARBA00004651"/>
    </source>
</evidence>
<dbReference type="OrthoDB" id="425344at2759"/>
<feature type="transmembrane region" description="Helical" evidence="13">
    <location>
        <begin position="644"/>
        <end position="663"/>
    </location>
</feature>
<dbReference type="Gene3D" id="3.40.50.2300">
    <property type="match status" value="2"/>
</dbReference>
<dbReference type="PRINTS" id="PR00248">
    <property type="entry name" value="GPCRMGR"/>
</dbReference>
<dbReference type="PRINTS" id="PR00593">
    <property type="entry name" value="MTABOTROPICR"/>
</dbReference>
<dbReference type="Proteomes" id="UP000594454">
    <property type="component" value="Chromosome 7"/>
</dbReference>
<dbReference type="InParanoid" id="A0A7R8V787"/>
<dbReference type="InterPro" id="IPR017979">
    <property type="entry name" value="GPCR_3_CS"/>
</dbReference>
<dbReference type="GO" id="GO:0004930">
    <property type="term" value="F:G protein-coupled receptor activity"/>
    <property type="evidence" value="ECO:0007669"/>
    <property type="project" value="UniProtKB-KW"/>
</dbReference>
<organism evidence="15 16">
    <name type="scientific">Hermetia illucens</name>
    <name type="common">Black soldier fly</name>
    <dbReference type="NCBI Taxonomy" id="343691"/>
    <lineage>
        <taxon>Eukaryota</taxon>
        <taxon>Metazoa</taxon>
        <taxon>Ecdysozoa</taxon>
        <taxon>Arthropoda</taxon>
        <taxon>Hexapoda</taxon>
        <taxon>Insecta</taxon>
        <taxon>Pterygota</taxon>
        <taxon>Neoptera</taxon>
        <taxon>Endopterygota</taxon>
        <taxon>Diptera</taxon>
        <taxon>Brachycera</taxon>
        <taxon>Stratiomyomorpha</taxon>
        <taxon>Stratiomyidae</taxon>
        <taxon>Hermetiinae</taxon>
        <taxon>Hermetia</taxon>
    </lineage>
</organism>
<dbReference type="FunFam" id="2.10.50.30:FF:000004">
    <property type="entry name" value="Taste receptor type 1 member 3-like protein"/>
    <property type="match status" value="1"/>
</dbReference>
<keyword evidence="8 13" id="KW-0472">Membrane</keyword>
<evidence type="ECO:0000256" key="5">
    <source>
        <dbReference type="ARBA" id="ARBA00022729"/>
    </source>
</evidence>
<dbReference type="InterPro" id="IPR050726">
    <property type="entry name" value="mGluR"/>
</dbReference>
<protein>
    <recommendedName>
        <fullName evidence="14">G-protein coupled receptors family 3 profile domain-containing protein</fullName>
    </recommendedName>
</protein>
<evidence type="ECO:0000256" key="6">
    <source>
        <dbReference type="ARBA" id="ARBA00022989"/>
    </source>
</evidence>
<feature type="transmembrane region" description="Helical" evidence="13">
    <location>
        <begin position="824"/>
        <end position="847"/>
    </location>
</feature>
<evidence type="ECO:0000259" key="14">
    <source>
        <dbReference type="PROSITE" id="PS50259"/>
    </source>
</evidence>
<keyword evidence="3" id="KW-1003">Cell membrane</keyword>
<dbReference type="CDD" id="cd15934">
    <property type="entry name" value="7tmC_mGluRs_group2_3"/>
    <property type="match status" value="1"/>
</dbReference>
<feature type="transmembrane region" description="Helical" evidence="13">
    <location>
        <begin position="161"/>
        <end position="183"/>
    </location>
</feature>
<dbReference type="PROSITE" id="PS00981">
    <property type="entry name" value="G_PROTEIN_RECEP_F3_3"/>
    <property type="match status" value="1"/>
</dbReference>
<comment type="subcellular location">
    <subcellularLocation>
        <location evidence="1">Cell membrane</location>
        <topology evidence="1">Multi-pass membrane protein</topology>
    </subcellularLocation>
</comment>
<dbReference type="SUPFAM" id="SSF53822">
    <property type="entry name" value="Periplasmic binding protein-like I"/>
    <property type="match status" value="1"/>
</dbReference>
<evidence type="ECO:0000256" key="9">
    <source>
        <dbReference type="ARBA" id="ARBA00023157"/>
    </source>
</evidence>
<feature type="transmembrane region" description="Helical" evidence="13">
    <location>
        <begin position="20"/>
        <end position="38"/>
    </location>
</feature>
<dbReference type="Gene3D" id="2.10.50.30">
    <property type="entry name" value="GPCR, family 3, nine cysteines domain"/>
    <property type="match status" value="1"/>
</dbReference>
<evidence type="ECO:0000313" key="16">
    <source>
        <dbReference type="Proteomes" id="UP000594454"/>
    </source>
</evidence>
<sequence>MMSSVRAKHVLGRYSSFYHFMSIYLLLYAVNSVIIVNVRAENLEHNGKIIRITGDIILGGIFPMHEHSLDGARPDYPCGAVKEEKGVQRLEAMLYAVDLINADPHLLPNTTIGVLIIDSCSSDTYALEQSMEFVRYYMNQDMSEYKCDNGKTPTYVPHKPVVGVIGASFSTVSIMVANILRLFKIPQISYASTSTELSDKSRFEYFSRVVPPDNFQAQAMAEIVRALNWLYVSTVAVEGDYGEKGIASFVKIAGKLGICIAISEKVSRNSKIDDFDRIIDNLSKANARAIVMFVDEDNVRKLLQASVRANRTGYFYWIASDSWGAKVHPVRDQEEAAVNTITVLPHRTNLDGFDRYYKSLRPKTNSHSCTSSKNIRQSLNRTEHIINCRNVWFNEFWEQHNKCTFDMKGPKVCNGQETVDGYDQEGLVPFVVDAVYAMAHALHNIVEHYCGHMPYVLCDIKEHIPGGAELLKYIHNVSFIGQQGTKVRFNQDGDAFGFYNIYQYQKRSSGRYDYVQIGTWKEELELKRDQLFFELGVPRLICSEDCPLGSVRNHQDQCCWSCVECREDAYVSNDTCVSCKPGFAPNEHRTGCKKIKPEVIQWDDPWAVVPLAVSVFGILSTIFTASIFIKYNHTPVIKASGRELCYLLLTGTLFCYGMTFVILGRPGEVMCSCVRLGLGLGLSMCYGAILVKTNRISRIFNMGVKTVKRPLYISPLSQVLIWIAIVAFQLTGATLWLWYDRASEKEIYPQSLVAVLMCKASQESMVLSLGFNMLLIVLCTVYAFKTRKIPENFNEAKYIGFTMYSTCIVWLAFLPIYFGSNSDYKMQLASLCMCISISAYVVVGCLFTPKVYLVLFQPDKNVRPGPGNQLAMAGKEIPGRSSSVGLRFRSNVSNNQLSHTQQSITSPESPYTTTLMPSTSGIGLSISQTVSAPTISQTVSIPTISQTMESNVDEEMYELRKINTSAEITNSPISE</sequence>
<dbReference type="PROSITE" id="PS00979">
    <property type="entry name" value="G_PROTEIN_RECEP_F3_1"/>
    <property type="match status" value="1"/>
</dbReference>
<dbReference type="Pfam" id="PF01094">
    <property type="entry name" value="ANF_receptor"/>
    <property type="match status" value="1"/>
</dbReference>
<evidence type="ECO:0000256" key="10">
    <source>
        <dbReference type="ARBA" id="ARBA00023170"/>
    </source>
</evidence>
<feature type="transmembrane region" description="Helical" evidence="13">
    <location>
        <begin position="796"/>
        <end position="818"/>
    </location>
</feature>
<feature type="transmembrane region" description="Helical" evidence="13">
    <location>
        <begin position="765"/>
        <end position="784"/>
    </location>
</feature>
<keyword evidence="10" id="KW-0675">Receptor</keyword>
<keyword evidence="9" id="KW-1015">Disulfide bond</keyword>
<dbReference type="InterPro" id="IPR000162">
    <property type="entry name" value="GPCR_3_mtglu_rcpt"/>
</dbReference>
<dbReference type="InterPro" id="IPR017978">
    <property type="entry name" value="GPCR_3_C"/>
</dbReference>
<evidence type="ECO:0000313" key="15">
    <source>
        <dbReference type="EMBL" id="CAD7094167.1"/>
    </source>
</evidence>
<dbReference type="InterPro" id="IPR038550">
    <property type="entry name" value="GPCR_3_9-Cys_sf"/>
</dbReference>
<dbReference type="InterPro" id="IPR000337">
    <property type="entry name" value="GPCR_3"/>
</dbReference>